<dbReference type="Proteomes" id="UP000029033">
    <property type="component" value="Unassembled WGS sequence"/>
</dbReference>
<feature type="domain" description="Glycoside hydrolase family 5" evidence="4">
    <location>
        <begin position="60"/>
        <end position="176"/>
    </location>
</feature>
<keyword evidence="2 3" id="KW-0326">Glycosidase</keyword>
<name>A0A087DGT2_9BIFI</name>
<dbReference type="GO" id="GO:0009251">
    <property type="term" value="P:glucan catabolic process"/>
    <property type="evidence" value="ECO:0007669"/>
    <property type="project" value="TreeGrafter"/>
</dbReference>
<evidence type="ECO:0000313" key="5">
    <source>
        <dbReference type="EMBL" id="KFI94732.1"/>
    </source>
</evidence>
<evidence type="ECO:0000256" key="2">
    <source>
        <dbReference type="ARBA" id="ARBA00023295"/>
    </source>
</evidence>
<dbReference type="eggNOG" id="COG2730">
    <property type="taxonomic scope" value="Bacteria"/>
</dbReference>
<dbReference type="EC" id="3.2.1.58" evidence="5"/>
<dbReference type="OrthoDB" id="4771662at2"/>
<dbReference type="EMBL" id="JGZO01000006">
    <property type="protein sequence ID" value="KFI94732.1"/>
    <property type="molecule type" value="Genomic_DNA"/>
</dbReference>
<dbReference type="PANTHER" id="PTHR31297">
    <property type="entry name" value="GLUCAN ENDO-1,6-BETA-GLUCOSIDASE B"/>
    <property type="match status" value="1"/>
</dbReference>
<dbReference type="GO" id="GO:0004338">
    <property type="term" value="F:glucan exo-1,3-beta-glucosidase activity"/>
    <property type="evidence" value="ECO:0007669"/>
    <property type="project" value="UniProtKB-EC"/>
</dbReference>
<dbReference type="RefSeq" id="WP_033519121.1">
    <property type="nucleotide sequence ID" value="NZ_CAUPKV010000022.1"/>
</dbReference>
<dbReference type="Pfam" id="PF00150">
    <property type="entry name" value="Cellulase"/>
    <property type="match status" value="1"/>
</dbReference>
<dbReference type="PANTHER" id="PTHR31297:SF38">
    <property type="entry name" value="X8 DOMAIN-CONTAINING PROTEIN"/>
    <property type="match status" value="1"/>
</dbReference>
<dbReference type="InterPro" id="IPR001547">
    <property type="entry name" value="Glyco_hydro_5"/>
</dbReference>
<reference evidence="5 6" key="1">
    <citation type="submission" date="2014-03" db="EMBL/GenBank/DDBJ databases">
        <title>Genomics of Bifidobacteria.</title>
        <authorList>
            <person name="Ventura M."/>
            <person name="Milani C."/>
            <person name="Lugli G.A."/>
        </authorList>
    </citation>
    <scope>NUCLEOTIDE SEQUENCE [LARGE SCALE GENOMIC DNA]</scope>
    <source>
        <strain evidence="5 6">LMG 21589</strain>
    </source>
</reference>
<evidence type="ECO:0000256" key="1">
    <source>
        <dbReference type="ARBA" id="ARBA00022801"/>
    </source>
</evidence>
<gene>
    <name evidence="5" type="ORF">BSCA_0784</name>
</gene>
<dbReference type="SUPFAM" id="SSF51445">
    <property type="entry name" value="(Trans)glycosidases"/>
    <property type="match status" value="1"/>
</dbReference>
<dbReference type="InterPro" id="IPR050386">
    <property type="entry name" value="Glycosyl_hydrolase_5"/>
</dbReference>
<keyword evidence="1 3" id="KW-0378">Hydrolase</keyword>
<comment type="caution">
    <text evidence="5">The sequence shown here is derived from an EMBL/GenBank/DDBJ whole genome shotgun (WGS) entry which is preliminary data.</text>
</comment>
<dbReference type="GO" id="GO:0005576">
    <property type="term" value="C:extracellular region"/>
    <property type="evidence" value="ECO:0007669"/>
    <property type="project" value="TreeGrafter"/>
</dbReference>
<keyword evidence="6" id="KW-1185">Reference proteome</keyword>
<dbReference type="AlphaFoldDB" id="A0A087DGT2"/>
<comment type="similarity">
    <text evidence="3">Belongs to the glycosyl hydrolase 5 (cellulase A) family.</text>
</comment>
<dbReference type="STRING" id="158787.BSCA_0784"/>
<accession>A0A087DGT2</accession>
<evidence type="ECO:0000256" key="3">
    <source>
        <dbReference type="RuleBase" id="RU361153"/>
    </source>
</evidence>
<dbReference type="InterPro" id="IPR017853">
    <property type="entry name" value="GH"/>
</dbReference>
<dbReference type="GeneID" id="85166418"/>
<evidence type="ECO:0000313" key="6">
    <source>
        <dbReference type="Proteomes" id="UP000029033"/>
    </source>
</evidence>
<evidence type="ECO:0000259" key="4">
    <source>
        <dbReference type="Pfam" id="PF00150"/>
    </source>
</evidence>
<proteinExistence type="inferred from homology"/>
<sequence length="397" mass="45189">MTLGIDERINGVSLGNWLVLEKWMKPGLFAASGEEDEIRLHRAMEPAELDTLLRRHRDTYITEADFRNIAAHGCNLVRIPVPYFIFGDVPGHPGCLGYLDKAFDWAERAGLRILIDLHTVPGSQNGFDNGGLTGVVRWHRSPRAVAFALGVLTRLAARYRGRAALFGIEVLNEPIDWLTYATSPSSRQAKDKAEARGSGPVPMVFLKRFYRAAYRRLRPILAEHHIIVFHDGFRLGRWRDWFVREGMRGVMLDTHVYVVMAERFPLLRAIPERWMMGCYRLFVRWNACRIRSASRYTPVIVGEWCVANNLAIRMIAGPANDGDSTDADAARGASAIRGVYREVAAMQRRAWDASAGQIYWSYQLRGDRALLRGPDSRADARRFDPWDLTHVWHAGWM</sequence>
<protein>
    <submittedName>
        <fullName evidence="5">Endoglucanase</fullName>
        <ecNumber evidence="5">3.2.1.58</ecNumber>
    </submittedName>
</protein>
<dbReference type="Gene3D" id="3.20.20.80">
    <property type="entry name" value="Glycosidases"/>
    <property type="match status" value="1"/>
</dbReference>
<dbReference type="GO" id="GO:0009986">
    <property type="term" value="C:cell surface"/>
    <property type="evidence" value="ECO:0007669"/>
    <property type="project" value="TreeGrafter"/>
</dbReference>
<organism evidence="5 6">
    <name type="scientific">Bifidobacterium scardovii</name>
    <dbReference type="NCBI Taxonomy" id="158787"/>
    <lineage>
        <taxon>Bacteria</taxon>
        <taxon>Bacillati</taxon>
        <taxon>Actinomycetota</taxon>
        <taxon>Actinomycetes</taxon>
        <taxon>Bifidobacteriales</taxon>
        <taxon>Bifidobacteriaceae</taxon>
        <taxon>Bifidobacterium</taxon>
    </lineage>
</organism>